<evidence type="ECO:0000313" key="4">
    <source>
        <dbReference type="EMBL" id="PWF25940.1"/>
    </source>
</evidence>
<dbReference type="InterPro" id="IPR036388">
    <property type="entry name" value="WH-like_DNA-bd_sf"/>
</dbReference>
<dbReference type="OrthoDB" id="3268930at2"/>
<dbReference type="InterPro" id="IPR036390">
    <property type="entry name" value="WH_DNA-bd_sf"/>
</dbReference>
<dbReference type="PANTHER" id="PTHR34580:SF3">
    <property type="entry name" value="PROTEIN PAFB"/>
    <property type="match status" value="1"/>
</dbReference>
<dbReference type="GO" id="GO:0003700">
    <property type="term" value="F:DNA-binding transcription factor activity"/>
    <property type="evidence" value="ECO:0007669"/>
    <property type="project" value="InterPro"/>
</dbReference>
<dbReference type="InterPro" id="IPR051534">
    <property type="entry name" value="CBASS_pafABC_assoc_protein"/>
</dbReference>
<evidence type="ECO:0000259" key="3">
    <source>
        <dbReference type="PROSITE" id="PS51000"/>
    </source>
</evidence>
<comment type="caution">
    <text evidence="4">The sequence shown here is derived from an EMBL/GenBank/DDBJ whole genome shotgun (WGS) entry which is preliminary data.</text>
</comment>
<proteinExistence type="predicted"/>
<dbReference type="Pfam" id="PF08279">
    <property type="entry name" value="HTH_11"/>
    <property type="match status" value="1"/>
</dbReference>
<evidence type="ECO:0000256" key="1">
    <source>
        <dbReference type="ARBA" id="ARBA00023015"/>
    </source>
</evidence>
<dbReference type="PROSITE" id="PS51000">
    <property type="entry name" value="HTH_DEOR_2"/>
    <property type="match status" value="1"/>
</dbReference>
<protein>
    <submittedName>
        <fullName evidence="4">Transcriptional regulator</fullName>
    </submittedName>
</protein>
<name>A0A2V1K4C8_9ACTO</name>
<dbReference type="Pfam" id="PF13280">
    <property type="entry name" value="WYL"/>
    <property type="match status" value="1"/>
</dbReference>
<evidence type="ECO:0000256" key="2">
    <source>
        <dbReference type="ARBA" id="ARBA00023163"/>
    </source>
</evidence>
<dbReference type="InterPro" id="IPR026881">
    <property type="entry name" value="WYL_dom"/>
</dbReference>
<accession>A0A2V1K4C8</accession>
<organism evidence="4 5">
    <name type="scientific">Ancrocorticia populi</name>
    <dbReference type="NCBI Taxonomy" id="2175228"/>
    <lineage>
        <taxon>Bacteria</taxon>
        <taxon>Bacillati</taxon>
        <taxon>Actinomycetota</taxon>
        <taxon>Actinomycetes</taxon>
        <taxon>Actinomycetales</taxon>
        <taxon>Actinomycetaceae</taxon>
        <taxon>Ancrocorticia</taxon>
    </lineage>
</organism>
<sequence>MDTPTTRSFSLLALLQSGREWNGRELADRLQVSERTVRRDTMRLRDMGYDVRSRPGPGAGYVLRPGMKIPPLLLTADEVSTIITGLLVLEAWSPDDATAATARTKLEQVLPRKLQQRAAAVALSTQVSRKPPESVDWNVVGKIADAVAAGSRLIFDYTDQYGDRSHRTVEPYRHLLRQQRWYLIAYDLTREDWRIFRLDRMQEVATSVGPRSPRRFMWRSIEDWLTSDFGSTSEH</sequence>
<dbReference type="Gene3D" id="1.10.10.10">
    <property type="entry name" value="Winged helix-like DNA-binding domain superfamily/Winged helix DNA-binding domain"/>
    <property type="match status" value="1"/>
</dbReference>
<dbReference type="InterPro" id="IPR001034">
    <property type="entry name" value="DeoR_HTH"/>
</dbReference>
<keyword evidence="5" id="KW-1185">Reference proteome</keyword>
<dbReference type="PROSITE" id="PS52050">
    <property type="entry name" value="WYL"/>
    <property type="match status" value="1"/>
</dbReference>
<dbReference type="InterPro" id="IPR013196">
    <property type="entry name" value="HTH_11"/>
</dbReference>
<dbReference type="EMBL" id="QETB01000004">
    <property type="protein sequence ID" value="PWF25940.1"/>
    <property type="molecule type" value="Genomic_DNA"/>
</dbReference>
<gene>
    <name evidence="4" type="ORF">DD236_07475</name>
</gene>
<dbReference type="Proteomes" id="UP000245283">
    <property type="component" value="Unassembled WGS sequence"/>
</dbReference>
<dbReference type="PANTHER" id="PTHR34580">
    <property type="match status" value="1"/>
</dbReference>
<keyword evidence="2" id="KW-0804">Transcription</keyword>
<dbReference type="RefSeq" id="WP_109093768.1">
    <property type="nucleotide sequence ID" value="NZ_QETB01000004.1"/>
</dbReference>
<reference evidence="5" key="1">
    <citation type="submission" date="2018-05" db="EMBL/GenBank/DDBJ databases">
        <authorList>
            <person name="Li Y."/>
        </authorList>
    </citation>
    <scope>NUCLEOTIDE SEQUENCE [LARGE SCALE GENOMIC DNA]</scope>
    <source>
        <strain evidence="5">sk1b4</strain>
    </source>
</reference>
<dbReference type="AlphaFoldDB" id="A0A2V1K4C8"/>
<feature type="domain" description="HTH deoR-type" evidence="3">
    <location>
        <begin position="4"/>
        <end position="59"/>
    </location>
</feature>
<keyword evidence="1" id="KW-0805">Transcription regulation</keyword>
<dbReference type="SUPFAM" id="SSF46785">
    <property type="entry name" value="Winged helix' DNA-binding domain"/>
    <property type="match status" value="1"/>
</dbReference>
<evidence type="ECO:0000313" key="5">
    <source>
        <dbReference type="Proteomes" id="UP000245283"/>
    </source>
</evidence>